<evidence type="ECO:0000256" key="2">
    <source>
        <dbReference type="SAM" id="Phobius"/>
    </source>
</evidence>
<evidence type="ECO:0000313" key="4">
    <source>
        <dbReference type="Proteomes" id="UP001500393"/>
    </source>
</evidence>
<organism evidence="3 4">
    <name type="scientific">Kribbella sancticallisti</name>
    <dbReference type="NCBI Taxonomy" id="460087"/>
    <lineage>
        <taxon>Bacteria</taxon>
        <taxon>Bacillati</taxon>
        <taxon>Actinomycetota</taxon>
        <taxon>Actinomycetes</taxon>
        <taxon>Propionibacteriales</taxon>
        <taxon>Kribbellaceae</taxon>
        <taxon>Kribbella</taxon>
    </lineage>
</organism>
<evidence type="ECO:0000313" key="3">
    <source>
        <dbReference type="EMBL" id="GAA1589582.1"/>
    </source>
</evidence>
<keyword evidence="2" id="KW-0812">Transmembrane</keyword>
<dbReference type="EMBL" id="BAAAOS010000033">
    <property type="protein sequence ID" value="GAA1589582.1"/>
    <property type="molecule type" value="Genomic_DNA"/>
</dbReference>
<reference evidence="3 4" key="1">
    <citation type="journal article" date="2019" name="Int. J. Syst. Evol. Microbiol.">
        <title>The Global Catalogue of Microorganisms (GCM) 10K type strain sequencing project: providing services to taxonomists for standard genome sequencing and annotation.</title>
        <authorList>
            <consortium name="The Broad Institute Genomics Platform"/>
            <consortium name="The Broad Institute Genome Sequencing Center for Infectious Disease"/>
            <person name="Wu L."/>
            <person name="Ma J."/>
        </authorList>
    </citation>
    <scope>NUCLEOTIDE SEQUENCE [LARGE SCALE GENOMIC DNA]</scope>
    <source>
        <strain evidence="3 4">JCM 14969</strain>
    </source>
</reference>
<name>A0ABN2DXD0_9ACTN</name>
<keyword evidence="4" id="KW-1185">Reference proteome</keyword>
<dbReference type="Proteomes" id="UP001500393">
    <property type="component" value="Unassembled WGS sequence"/>
</dbReference>
<accession>A0ABN2DXD0</accession>
<protein>
    <submittedName>
        <fullName evidence="3">Uncharacterized protein</fullName>
    </submittedName>
</protein>
<gene>
    <name evidence="3" type="ORF">GCM10009789_49030</name>
</gene>
<feature type="compositionally biased region" description="Low complexity" evidence="1">
    <location>
        <begin position="109"/>
        <end position="150"/>
    </location>
</feature>
<feature type="transmembrane region" description="Helical" evidence="2">
    <location>
        <begin position="21"/>
        <end position="45"/>
    </location>
</feature>
<proteinExistence type="predicted"/>
<keyword evidence="2" id="KW-0472">Membrane</keyword>
<feature type="compositionally biased region" description="Polar residues" evidence="1">
    <location>
        <begin position="98"/>
        <end position="108"/>
    </location>
</feature>
<comment type="caution">
    <text evidence="3">The sequence shown here is derived from an EMBL/GenBank/DDBJ whole genome shotgun (WGS) entry which is preliminary data.</text>
</comment>
<dbReference type="RefSeq" id="WP_344217719.1">
    <property type="nucleotide sequence ID" value="NZ_BAAAOS010000033.1"/>
</dbReference>
<feature type="region of interest" description="Disordered" evidence="1">
    <location>
        <begin position="55"/>
        <end position="163"/>
    </location>
</feature>
<evidence type="ECO:0000256" key="1">
    <source>
        <dbReference type="SAM" id="MobiDB-lite"/>
    </source>
</evidence>
<keyword evidence="2" id="KW-1133">Transmembrane helix</keyword>
<sequence>MKSLPARKPVFVDSSGHRHRAIRRLGVLLAVPVVGYVVLLVSSVVGGPRVDTPLIPLPEAGKQQPARVTPAPGKGGQTPKPSEPSRTPESSLRPVAEVQSTPTPGESATPSTKPTTPTPSDTPTGTPTPTSTPSQSTTPTGTPTPGHGKPSTPPGRTKSPSKP</sequence>